<evidence type="ECO:0000256" key="1">
    <source>
        <dbReference type="ARBA" id="ARBA00022490"/>
    </source>
</evidence>
<proteinExistence type="predicted"/>
<feature type="region of interest" description="Disordered" evidence="5">
    <location>
        <begin position="605"/>
        <end position="629"/>
    </location>
</feature>
<keyword evidence="4" id="KW-0648">Protein biosynthesis</keyword>
<dbReference type="AlphaFoldDB" id="A0A0G4ENK5"/>
<evidence type="ECO:0000313" key="6">
    <source>
        <dbReference type="EMBL" id="CEL99444.1"/>
    </source>
</evidence>
<gene>
    <name evidence="6" type="ORF">Vbra_8008</name>
</gene>
<feature type="compositionally biased region" description="Low complexity" evidence="5">
    <location>
        <begin position="191"/>
        <end position="212"/>
    </location>
</feature>
<name>A0A0G4ENK5_VITBC</name>
<dbReference type="OrthoDB" id="16538at2759"/>
<dbReference type="PIRSF" id="PIRSF016281">
    <property type="entry name" value="EIF-3_zeta"/>
    <property type="match status" value="1"/>
</dbReference>
<dbReference type="Pfam" id="PF05091">
    <property type="entry name" value="eIF-3_zeta"/>
    <property type="match status" value="1"/>
</dbReference>
<dbReference type="OMA" id="IEYNEFG"/>
<dbReference type="PANTHER" id="PTHR12399">
    <property type="entry name" value="EUKARYOTIC TRANSLATION INITIATION FACTOR 3 SUBUNIT 7"/>
    <property type="match status" value="1"/>
</dbReference>
<keyword evidence="7" id="KW-1185">Reference proteome</keyword>
<sequence length="629" mass="72180">MCEARKVCTASFWHERRLERSGEDHSISADQDLARTRPVSRVSSHAGQWRTRGIMSVASSFDPVTNDNVDGWGPSYTDDIFDSCLHETEKFPFEVSLKIDKLSRVCDFTQSGYRWQQERARQQAIRFGREGGTPEKENEEDAFQLVDSRPAPKPKYRTYQQRRPWQYHGGRGGRQQPQEDERNLQQGRWGLQRQKTQQRQQQKQLQRQQQQRQQRRWDNRSRMFREWSVQTKPEWQVVQEIPLAQLPKQNLDASKVKVTDLKWCGDLRHYDRSYDRITEKTKRNLTRYTQLQFYNPSTTSDINLREFLADDSVQVIVTDSILSMMMAASRSVYSWDIIVIVAEGKIVLDKREDAPDLLTVNENAQEPPAQDAKPEFNQPQRLAFEASLINQNFSQQVLDKTSPPVDLKEKNPFAQDDSQAASCAFRYRKFTVPGNDKAPNEAGKKDLTLVVRATVDAKMPTEAGDSYCVIKALNEYDPKVGLSWRKSLDSQRGAVLADEIRNNANKLGRWVAQANIAGADTLKLGFVTRTNPKDPTSHQVLNCQTYLTNQFASQIGLTENNAWGVVRSILDLCASQEDGKYLLLKDPNKPIIRLYQIAWEDFAADDEDEEDVRQPAPPADKDKTQAGAK</sequence>
<dbReference type="STRING" id="1169540.A0A0G4ENK5"/>
<accession>A0A0G4ENK5</accession>
<dbReference type="PANTHER" id="PTHR12399:SF0">
    <property type="entry name" value="EUKARYOTIC TRANSLATION INITIATION FACTOR 3 SUBUNIT D"/>
    <property type="match status" value="1"/>
</dbReference>
<evidence type="ECO:0000256" key="5">
    <source>
        <dbReference type="SAM" id="MobiDB-lite"/>
    </source>
</evidence>
<keyword evidence="1" id="KW-0963">Cytoplasm</keyword>
<keyword evidence="3" id="KW-0694">RNA-binding</keyword>
<dbReference type="EMBL" id="CDMY01000280">
    <property type="protein sequence ID" value="CEL99444.1"/>
    <property type="molecule type" value="Genomic_DNA"/>
</dbReference>
<dbReference type="VEuPathDB" id="CryptoDB:Vbra_8008"/>
<evidence type="ECO:0000313" key="7">
    <source>
        <dbReference type="Proteomes" id="UP000041254"/>
    </source>
</evidence>
<evidence type="ECO:0000256" key="4">
    <source>
        <dbReference type="ARBA" id="ARBA00022917"/>
    </source>
</evidence>
<protein>
    <recommendedName>
        <fullName evidence="8">Eukaryotic translation initiation factor 3 subunit 7</fullName>
    </recommendedName>
</protein>
<organism evidence="6 7">
    <name type="scientific">Vitrella brassicaformis (strain CCMP3155)</name>
    <dbReference type="NCBI Taxonomy" id="1169540"/>
    <lineage>
        <taxon>Eukaryota</taxon>
        <taxon>Sar</taxon>
        <taxon>Alveolata</taxon>
        <taxon>Colpodellida</taxon>
        <taxon>Vitrellaceae</taxon>
        <taxon>Vitrella</taxon>
    </lineage>
</organism>
<dbReference type="GO" id="GO:0005852">
    <property type="term" value="C:eukaryotic translation initiation factor 3 complex"/>
    <property type="evidence" value="ECO:0007669"/>
    <property type="project" value="InterPro"/>
</dbReference>
<evidence type="ECO:0000256" key="2">
    <source>
        <dbReference type="ARBA" id="ARBA00022540"/>
    </source>
</evidence>
<dbReference type="PhylomeDB" id="A0A0G4ENK5"/>
<keyword evidence="2" id="KW-0396">Initiation factor</keyword>
<dbReference type="GO" id="GO:0003743">
    <property type="term" value="F:translation initiation factor activity"/>
    <property type="evidence" value="ECO:0007669"/>
    <property type="project" value="UniProtKB-KW"/>
</dbReference>
<dbReference type="Proteomes" id="UP000041254">
    <property type="component" value="Unassembled WGS sequence"/>
</dbReference>
<dbReference type="InterPro" id="IPR007783">
    <property type="entry name" value="eIF3d"/>
</dbReference>
<evidence type="ECO:0008006" key="8">
    <source>
        <dbReference type="Google" id="ProtNLM"/>
    </source>
</evidence>
<evidence type="ECO:0000256" key="3">
    <source>
        <dbReference type="ARBA" id="ARBA00022884"/>
    </source>
</evidence>
<feature type="compositionally biased region" description="Basic and acidic residues" evidence="5">
    <location>
        <begin position="127"/>
        <end position="136"/>
    </location>
</feature>
<dbReference type="GO" id="GO:0003723">
    <property type="term" value="F:RNA binding"/>
    <property type="evidence" value="ECO:0007669"/>
    <property type="project" value="UniProtKB-KW"/>
</dbReference>
<feature type="region of interest" description="Disordered" evidence="5">
    <location>
        <begin position="127"/>
        <end position="219"/>
    </location>
</feature>
<feature type="compositionally biased region" description="Basic and acidic residues" evidence="5">
    <location>
        <begin position="619"/>
        <end position="629"/>
    </location>
</feature>
<dbReference type="InParanoid" id="A0A0G4ENK5"/>
<reference evidence="6 7" key="1">
    <citation type="submission" date="2014-11" db="EMBL/GenBank/DDBJ databases">
        <authorList>
            <person name="Zhu J."/>
            <person name="Qi W."/>
            <person name="Song R."/>
        </authorList>
    </citation>
    <scope>NUCLEOTIDE SEQUENCE [LARGE SCALE GENOMIC DNA]</scope>
</reference>
<dbReference type="FunCoup" id="A0A0G4ENK5">
    <property type="interactions" value="758"/>
</dbReference>